<keyword evidence="1" id="KW-1133">Transmembrane helix</keyword>
<reference evidence="2 3" key="1">
    <citation type="submission" date="2018-06" db="EMBL/GenBank/DDBJ databases">
        <title>Genomic Encyclopedia of Type Strains, Phase IV (KMG-IV): sequencing the most valuable type-strain genomes for metagenomic binning, comparative biology and taxonomic classification.</title>
        <authorList>
            <person name="Goeker M."/>
        </authorList>
    </citation>
    <scope>NUCLEOTIDE SEQUENCE [LARGE SCALE GENOMIC DNA]</scope>
    <source>
        <strain evidence="2 3">DSM 22112</strain>
    </source>
</reference>
<proteinExistence type="predicted"/>
<sequence length="262" mass="29783">MFKNVFLILLFIHILGDFYFQSENLSKEKNSDFKGIVKHSSIYAISCFVFMIIIVDDWAKSVMPIMALIHLLVDSAKYLFIKKNKNFSIKSDNVIYAVDQMIHILTLIIISLIIARNNFSVNKIEIIDDILRIIEISPYQSFTWILAILFVGKPANVTIKKLLSPFKPSASELETSTPLSLQEYSKVEPESACTLCESKDIQGNMISDEIRAGAFIGFLERFIILILLAISQYSAIGLVLTAKSIARYDKIAKDQVFVEYIY</sequence>
<keyword evidence="1" id="KW-0812">Transmembrane</keyword>
<gene>
    <name evidence="2" type="ORF">DES36_105173</name>
</gene>
<evidence type="ECO:0000313" key="3">
    <source>
        <dbReference type="Proteomes" id="UP000253490"/>
    </source>
</evidence>
<feature type="transmembrane region" description="Helical" evidence="1">
    <location>
        <begin position="136"/>
        <end position="155"/>
    </location>
</feature>
<dbReference type="EMBL" id="QNRX01000005">
    <property type="protein sequence ID" value="RBP66786.1"/>
    <property type="molecule type" value="Genomic_DNA"/>
</dbReference>
<dbReference type="Pfam" id="PF11750">
    <property type="entry name" value="DUF3307"/>
    <property type="match status" value="1"/>
</dbReference>
<feature type="transmembrane region" description="Helical" evidence="1">
    <location>
        <begin position="93"/>
        <end position="115"/>
    </location>
</feature>
<feature type="transmembrane region" description="Helical" evidence="1">
    <location>
        <begin position="62"/>
        <end position="81"/>
    </location>
</feature>
<keyword evidence="3" id="KW-1185">Reference proteome</keyword>
<dbReference type="RefSeq" id="WP_113920215.1">
    <property type="nucleotide sequence ID" value="NZ_QNRX01000005.1"/>
</dbReference>
<dbReference type="OrthoDB" id="5122730at2"/>
<feature type="transmembrane region" description="Helical" evidence="1">
    <location>
        <begin position="36"/>
        <end position="55"/>
    </location>
</feature>
<dbReference type="AlphaFoldDB" id="A0A366IA81"/>
<name>A0A366IA81_9FIRM</name>
<evidence type="ECO:0000256" key="1">
    <source>
        <dbReference type="SAM" id="Phobius"/>
    </source>
</evidence>
<dbReference type="Proteomes" id="UP000253490">
    <property type="component" value="Unassembled WGS sequence"/>
</dbReference>
<comment type="caution">
    <text evidence="2">The sequence shown here is derived from an EMBL/GenBank/DDBJ whole genome shotgun (WGS) entry which is preliminary data.</text>
</comment>
<protein>
    <submittedName>
        <fullName evidence="2">Uncharacterized protein DUF3307</fullName>
    </submittedName>
</protein>
<organism evidence="2 3">
    <name type="scientific">Alkalibaculum bacchi</name>
    <dbReference type="NCBI Taxonomy" id="645887"/>
    <lineage>
        <taxon>Bacteria</taxon>
        <taxon>Bacillati</taxon>
        <taxon>Bacillota</taxon>
        <taxon>Clostridia</taxon>
        <taxon>Eubacteriales</taxon>
        <taxon>Eubacteriaceae</taxon>
        <taxon>Alkalibaculum</taxon>
    </lineage>
</organism>
<keyword evidence="1" id="KW-0472">Membrane</keyword>
<evidence type="ECO:0000313" key="2">
    <source>
        <dbReference type="EMBL" id="RBP66786.1"/>
    </source>
</evidence>
<dbReference type="InterPro" id="IPR021737">
    <property type="entry name" value="Phage_phiKZ_Orf197"/>
</dbReference>
<feature type="transmembrane region" description="Helical" evidence="1">
    <location>
        <begin position="222"/>
        <end position="242"/>
    </location>
</feature>
<accession>A0A366IA81</accession>